<evidence type="ECO:0000313" key="2">
    <source>
        <dbReference type="Proteomes" id="UP001055879"/>
    </source>
</evidence>
<dbReference type="Proteomes" id="UP001055879">
    <property type="component" value="Linkage Group LG02"/>
</dbReference>
<sequence>MSLSIRMNTTMARNLGKSLKMHIKTKAKIFLDMSNYMISEDDASALNGSTKPLGFYVAADVEVGRGL</sequence>
<accession>A0ACB9ELC9</accession>
<protein>
    <submittedName>
        <fullName evidence="1">Uncharacterized protein</fullName>
    </submittedName>
</protein>
<evidence type="ECO:0000313" key="1">
    <source>
        <dbReference type="EMBL" id="KAI3759418.1"/>
    </source>
</evidence>
<reference evidence="1 2" key="2">
    <citation type="journal article" date="2022" name="Mol. Ecol. Resour.">
        <title>The genomes of chicory, endive, great burdock and yacon provide insights into Asteraceae paleo-polyploidization history and plant inulin production.</title>
        <authorList>
            <person name="Fan W."/>
            <person name="Wang S."/>
            <person name="Wang H."/>
            <person name="Wang A."/>
            <person name="Jiang F."/>
            <person name="Liu H."/>
            <person name="Zhao H."/>
            <person name="Xu D."/>
            <person name="Zhang Y."/>
        </authorList>
    </citation>
    <scope>NUCLEOTIDE SEQUENCE [LARGE SCALE GENOMIC DNA]</scope>
    <source>
        <strain evidence="2">cv. Niubang</strain>
    </source>
</reference>
<organism evidence="1 2">
    <name type="scientific">Arctium lappa</name>
    <name type="common">Greater burdock</name>
    <name type="synonym">Lappa major</name>
    <dbReference type="NCBI Taxonomy" id="4217"/>
    <lineage>
        <taxon>Eukaryota</taxon>
        <taxon>Viridiplantae</taxon>
        <taxon>Streptophyta</taxon>
        <taxon>Embryophyta</taxon>
        <taxon>Tracheophyta</taxon>
        <taxon>Spermatophyta</taxon>
        <taxon>Magnoliopsida</taxon>
        <taxon>eudicotyledons</taxon>
        <taxon>Gunneridae</taxon>
        <taxon>Pentapetalae</taxon>
        <taxon>asterids</taxon>
        <taxon>campanulids</taxon>
        <taxon>Asterales</taxon>
        <taxon>Asteraceae</taxon>
        <taxon>Carduoideae</taxon>
        <taxon>Cardueae</taxon>
        <taxon>Arctiinae</taxon>
        <taxon>Arctium</taxon>
    </lineage>
</organism>
<gene>
    <name evidence="1" type="ORF">L6452_07222</name>
</gene>
<keyword evidence="2" id="KW-1185">Reference proteome</keyword>
<dbReference type="EMBL" id="CM042048">
    <property type="protein sequence ID" value="KAI3759418.1"/>
    <property type="molecule type" value="Genomic_DNA"/>
</dbReference>
<name>A0ACB9ELC9_ARCLA</name>
<reference evidence="2" key="1">
    <citation type="journal article" date="2022" name="Mol. Ecol. Resour.">
        <title>The genomes of chicory, endive, great burdock and yacon provide insights into Asteraceae palaeo-polyploidization history and plant inulin production.</title>
        <authorList>
            <person name="Fan W."/>
            <person name="Wang S."/>
            <person name="Wang H."/>
            <person name="Wang A."/>
            <person name="Jiang F."/>
            <person name="Liu H."/>
            <person name="Zhao H."/>
            <person name="Xu D."/>
            <person name="Zhang Y."/>
        </authorList>
    </citation>
    <scope>NUCLEOTIDE SEQUENCE [LARGE SCALE GENOMIC DNA]</scope>
    <source>
        <strain evidence="2">cv. Niubang</strain>
    </source>
</reference>
<comment type="caution">
    <text evidence="1">The sequence shown here is derived from an EMBL/GenBank/DDBJ whole genome shotgun (WGS) entry which is preliminary data.</text>
</comment>
<proteinExistence type="predicted"/>